<dbReference type="GO" id="GO:0005886">
    <property type="term" value="C:plasma membrane"/>
    <property type="evidence" value="ECO:0007669"/>
    <property type="project" value="TreeGrafter"/>
</dbReference>
<comment type="caution">
    <text evidence="3">The sequence shown here is derived from an EMBL/GenBank/DDBJ whole genome shotgun (WGS) entry which is preliminary data.</text>
</comment>
<keyword evidence="4" id="KW-1185">Reference proteome</keyword>
<dbReference type="GO" id="GO:0090313">
    <property type="term" value="P:regulation of protein targeting to membrane"/>
    <property type="evidence" value="ECO:0007669"/>
    <property type="project" value="TreeGrafter"/>
</dbReference>
<gene>
    <name evidence="3" type="ORF">AUC71_13665</name>
</gene>
<name>A0A1E3WCG0_9HYPH</name>
<feature type="region of interest" description="Disordered" evidence="1">
    <location>
        <begin position="316"/>
        <end position="345"/>
    </location>
</feature>
<dbReference type="PANTHER" id="PTHR30441">
    <property type="entry name" value="DUF748 DOMAIN-CONTAINING PROTEIN"/>
    <property type="match status" value="1"/>
</dbReference>
<dbReference type="InterPro" id="IPR007844">
    <property type="entry name" value="AsmA"/>
</dbReference>
<protein>
    <recommendedName>
        <fullName evidence="2">AsmA domain-containing protein</fullName>
    </recommendedName>
</protein>
<proteinExistence type="predicted"/>
<reference evidence="3 4" key="1">
    <citation type="journal article" date="2016" name="Environ. Microbiol.">
        <title>New Methyloceanibacter diversity from North Sea sediments includes methanotroph containing solely the soluble methane monooxygenase.</title>
        <authorList>
            <person name="Vekeman B."/>
            <person name="Kerckhof F.M."/>
            <person name="Cremers G."/>
            <person name="de Vos P."/>
            <person name="Vandamme P."/>
            <person name="Boon N."/>
            <person name="Op den Camp H.J."/>
            <person name="Heylen K."/>
        </authorList>
    </citation>
    <scope>NUCLEOTIDE SEQUENCE [LARGE SCALE GENOMIC DNA]</scope>
    <source>
        <strain evidence="3 4">R-67177</strain>
    </source>
</reference>
<feature type="domain" description="AsmA" evidence="2">
    <location>
        <begin position="36"/>
        <end position="205"/>
    </location>
</feature>
<organism evidence="3 4">
    <name type="scientific">Methyloceanibacter marginalis</name>
    <dbReference type="NCBI Taxonomy" id="1774971"/>
    <lineage>
        <taxon>Bacteria</taxon>
        <taxon>Pseudomonadati</taxon>
        <taxon>Pseudomonadota</taxon>
        <taxon>Alphaproteobacteria</taxon>
        <taxon>Hyphomicrobiales</taxon>
        <taxon>Hyphomicrobiaceae</taxon>
        <taxon>Methyloceanibacter</taxon>
    </lineage>
</organism>
<dbReference type="InterPro" id="IPR052894">
    <property type="entry name" value="AsmA-related"/>
</dbReference>
<sequence length="379" mass="39157">MEQIVVAPPAPRPAEPAAPSSLAALPQASRVAPPASFDADVNLNVRKTRVGHLNIGPSSLGVVFRDGVMDAKLGGMELYDGHASGTLTVDASKPVPSFTGDFRLDGVQAKPLLTDAAQFSMIGGRTKLDVSLSGEGQDAEAIKSSLKGSGAFVVTEGAIEGIDITAFISALGEGDFNFRQGASAKTAFSDLGGSFIITDGIAETKNLKMVSPLLQVTAEGTVDVPNGNLDILANPEIIAGPEGRGGANDLAGLTVPVRVEGPLEDPRIRPQIGSVFANPENASKAVSKIGQALQKKFKGRPVGEAIGRFLGNVQIGGGAPKQTPQALAPLQGGEPDQAMPMKPWIPSWNRSCADLSAREPPTAFLGDAFPAPSCPRQSR</sequence>
<dbReference type="Pfam" id="PF05170">
    <property type="entry name" value="AsmA"/>
    <property type="match status" value="1"/>
</dbReference>
<accession>A0A1E3WCG0</accession>
<dbReference type="AlphaFoldDB" id="A0A1E3WCG0"/>
<dbReference type="PANTHER" id="PTHR30441:SF4">
    <property type="entry name" value="PROTEIN ASMA"/>
    <property type="match status" value="1"/>
</dbReference>
<dbReference type="Proteomes" id="UP000095042">
    <property type="component" value="Unassembled WGS sequence"/>
</dbReference>
<evidence type="ECO:0000313" key="4">
    <source>
        <dbReference type="Proteomes" id="UP000095042"/>
    </source>
</evidence>
<evidence type="ECO:0000259" key="2">
    <source>
        <dbReference type="Pfam" id="PF05170"/>
    </source>
</evidence>
<evidence type="ECO:0000313" key="3">
    <source>
        <dbReference type="EMBL" id="ODS02747.1"/>
    </source>
</evidence>
<dbReference type="EMBL" id="LPWD01000240">
    <property type="protein sequence ID" value="ODS02747.1"/>
    <property type="molecule type" value="Genomic_DNA"/>
</dbReference>
<evidence type="ECO:0000256" key="1">
    <source>
        <dbReference type="SAM" id="MobiDB-lite"/>
    </source>
</evidence>